<protein>
    <recommendedName>
        <fullName evidence="7">C1q domain-containing protein</fullName>
    </recommendedName>
</protein>
<gene>
    <name evidence="8" type="ORF">CVLEPA_LOCUS16672</name>
</gene>
<evidence type="ECO:0000256" key="4">
    <source>
        <dbReference type="ARBA" id="ARBA00023119"/>
    </source>
</evidence>
<dbReference type="PANTHER" id="PTHR15427">
    <property type="entry name" value="EMILIN ELASTIN MICROFIBRIL INTERFACE-LOCATED PROTEIN ELASTIN MICROFIBRIL INTERFACER"/>
    <property type="match status" value="1"/>
</dbReference>
<dbReference type="Pfam" id="PF00386">
    <property type="entry name" value="C1q"/>
    <property type="match status" value="1"/>
</dbReference>
<feature type="domain" description="C1q" evidence="7">
    <location>
        <begin position="96"/>
        <end position="234"/>
    </location>
</feature>
<keyword evidence="3 6" id="KW-0732">Signal</keyword>
<evidence type="ECO:0000259" key="7">
    <source>
        <dbReference type="PROSITE" id="PS50871"/>
    </source>
</evidence>
<dbReference type="Pfam" id="PF01391">
    <property type="entry name" value="Collagen"/>
    <property type="match status" value="1"/>
</dbReference>
<evidence type="ECO:0000256" key="6">
    <source>
        <dbReference type="SAM" id="SignalP"/>
    </source>
</evidence>
<keyword evidence="4" id="KW-0176">Collagen</keyword>
<sequence>MAWYNVLCSFNVALIVMYTTRVSSNTRICTHCCDEIYPGNGTPVYYMTMGPKGDKGETGPPGIPGIKGDRGEMGPVGMKGERGNKGEKGDKGEKAPFPPSSAFSVARSKSLLGNETTAQAINFDKIFVDAKEQFDQTDGRFICKYDGVYYFSYTVQSYLDKFVGIQLMKNNEPQVILYANAVPRRIMQSQTVLLNLNNGDIVWLRQAKGSRFAIYGNSDLQITFTGFLIHPINN</sequence>
<feature type="compositionally biased region" description="Basic and acidic residues" evidence="5">
    <location>
        <begin position="79"/>
        <end position="94"/>
    </location>
</feature>
<dbReference type="InterPro" id="IPR008983">
    <property type="entry name" value="Tumour_necrosis_fac-like_dom"/>
</dbReference>
<feature type="chain" id="PRO_5045433699" description="C1q domain-containing protein" evidence="6">
    <location>
        <begin position="25"/>
        <end position="234"/>
    </location>
</feature>
<dbReference type="InterPro" id="IPR050392">
    <property type="entry name" value="Collagen/C1q_domain"/>
</dbReference>
<name>A0ABP0G135_CLALP</name>
<evidence type="ECO:0000256" key="5">
    <source>
        <dbReference type="SAM" id="MobiDB-lite"/>
    </source>
</evidence>
<evidence type="ECO:0000256" key="3">
    <source>
        <dbReference type="ARBA" id="ARBA00022729"/>
    </source>
</evidence>
<dbReference type="PRINTS" id="PR00007">
    <property type="entry name" value="COMPLEMNTC1Q"/>
</dbReference>
<dbReference type="SMART" id="SM00110">
    <property type="entry name" value="C1Q"/>
    <property type="match status" value="1"/>
</dbReference>
<reference evidence="8 9" key="1">
    <citation type="submission" date="2024-02" db="EMBL/GenBank/DDBJ databases">
        <authorList>
            <person name="Daric V."/>
            <person name="Darras S."/>
        </authorList>
    </citation>
    <scope>NUCLEOTIDE SEQUENCE [LARGE SCALE GENOMIC DNA]</scope>
</reference>
<dbReference type="SUPFAM" id="SSF49842">
    <property type="entry name" value="TNF-like"/>
    <property type="match status" value="1"/>
</dbReference>
<feature type="region of interest" description="Disordered" evidence="5">
    <location>
        <begin position="65"/>
        <end position="101"/>
    </location>
</feature>
<accession>A0ABP0G135</accession>
<dbReference type="PROSITE" id="PS50871">
    <property type="entry name" value="C1Q"/>
    <property type="match status" value="1"/>
</dbReference>
<evidence type="ECO:0000313" key="8">
    <source>
        <dbReference type="EMBL" id="CAK8685553.1"/>
    </source>
</evidence>
<dbReference type="Gene3D" id="2.60.120.40">
    <property type="match status" value="1"/>
</dbReference>
<dbReference type="Proteomes" id="UP001642483">
    <property type="component" value="Unassembled WGS sequence"/>
</dbReference>
<organism evidence="8 9">
    <name type="scientific">Clavelina lepadiformis</name>
    <name type="common">Light-bulb sea squirt</name>
    <name type="synonym">Ascidia lepadiformis</name>
    <dbReference type="NCBI Taxonomy" id="159417"/>
    <lineage>
        <taxon>Eukaryota</taxon>
        <taxon>Metazoa</taxon>
        <taxon>Chordata</taxon>
        <taxon>Tunicata</taxon>
        <taxon>Ascidiacea</taxon>
        <taxon>Aplousobranchia</taxon>
        <taxon>Clavelinidae</taxon>
        <taxon>Clavelina</taxon>
    </lineage>
</organism>
<evidence type="ECO:0000256" key="1">
    <source>
        <dbReference type="ARBA" id="ARBA00004613"/>
    </source>
</evidence>
<comment type="caution">
    <text evidence="8">The sequence shown here is derived from an EMBL/GenBank/DDBJ whole genome shotgun (WGS) entry which is preliminary data.</text>
</comment>
<dbReference type="InterPro" id="IPR008160">
    <property type="entry name" value="Collagen"/>
</dbReference>
<keyword evidence="9" id="KW-1185">Reference proteome</keyword>
<proteinExistence type="predicted"/>
<dbReference type="InterPro" id="IPR001073">
    <property type="entry name" value="C1q_dom"/>
</dbReference>
<comment type="subcellular location">
    <subcellularLocation>
        <location evidence="1">Secreted</location>
    </subcellularLocation>
</comment>
<feature type="signal peptide" evidence="6">
    <location>
        <begin position="1"/>
        <end position="24"/>
    </location>
</feature>
<evidence type="ECO:0000313" key="9">
    <source>
        <dbReference type="Proteomes" id="UP001642483"/>
    </source>
</evidence>
<dbReference type="PANTHER" id="PTHR15427:SF52">
    <property type="entry name" value="C1Q DOMAIN-CONTAINING PROTEIN"/>
    <property type="match status" value="1"/>
</dbReference>
<dbReference type="EMBL" id="CAWYQH010000100">
    <property type="protein sequence ID" value="CAK8685553.1"/>
    <property type="molecule type" value="Genomic_DNA"/>
</dbReference>
<evidence type="ECO:0000256" key="2">
    <source>
        <dbReference type="ARBA" id="ARBA00022525"/>
    </source>
</evidence>
<keyword evidence="2" id="KW-0964">Secreted</keyword>